<evidence type="ECO:0000259" key="2">
    <source>
        <dbReference type="Pfam" id="PF23309"/>
    </source>
</evidence>
<protein>
    <recommendedName>
        <fullName evidence="2">DUF7083 domain-containing protein</fullName>
    </recommendedName>
</protein>
<sequence length="446" mass="51077">MVSMQRENNERYTALLEKLTVTENRGEGAGVGENSGVSVTKPVGPSIDDIEYRIVDFEYYEDDCTFENWYERYRDVFEHDMKNLEEGMRVRILLRHLSVKCNTQYRDHKAPDDVMQVSFEDTVTTLKSLFGKKESDFELRIRFFNQRLSTMGSTDVMKFASEVNRLYQKGNLKVITEDQMKITIFLAGLDLPNQKGLRAHLFNEVGKKPTITFKELLEKYSTMRALERDVAVVQKGSTMMESDEWVHVTSRPIRLVGNDWFFKLNLKRAFSEDENDTVVNHIKSIPEFAKGDAVFYRDRDGPNREKWTEATVLKKMGRVLYEIQKVSGTTVVAHANQLKKRSVRDESDPLSVLIESFDLSRNPATPVMPTSPIRAATPEFNDAPPPVVPRVEPAKDAPTEKKTVIEPKKKDKKIAPQSDDPNPGRPSRVRKAPNRLTVTTTKGQSY</sequence>
<evidence type="ECO:0000313" key="4">
    <source>
        <dbReference type="Proteomes" id="UP001328107"/>
    </source>
</evidence>
<feature type="region of interest" description="Disordered" evidence="1">
    <location>
        <begin position="361"/>
        <end position="446"/>
    </location>
</feature>
<gene>
    <name evidence="3" type="ORF">PMAYCL1PPCAC_18223</name>
</gene>
<keyword evidence="4" id="KW-1185">Reference proteome</keyword>
<dbReference type="InterPro" id="IPR055510">
    <property type="entry name" value="DUF7083"/>
</dbReference>
<accession>A0AAN5I179</accession>
<evidence type="ECO:0000256" key="1">
    <source>
        <dbReference type="SAM" id="MobiDB-lite"/>
    </source>
</evidence>
<feature type="compositionally biased region" description="Polar residues" evidence="1">
    <location>
        <begin position="436"/>
        <end position="446"/>
    </location>
</feature>
<dbReference type="Proteomes" id="UP001328107">
    <property type="component" value="Unassembled WGS sequence"/>
</dbReference>
<feature type="non-terminal residue" evidence="3">
    <location>
        <position position="446"/>
    </location>
</feature>
<evidence type="ECO:0000313" key="3">
    <source>
        <dbReference type="EMBL" id="GMR48028.1"/>
    </source>
</evidence>
<feature type="domain" description="DUF7083" evidence="2">
    <location>
        <begin position="47"/>
        <end position="133"/>
    </location>
</feature>
<dbReference type="Pfam" id="PF23309">
    <property type="entry name" value="DUF7083"/>
    <property type="match status" value="1"/>
</dbReference>
<proteinExistence type="predicted"/>
<dbReference type="EMBL" id="BTRK01000004">
    <property type="protein sequence ID" value="GMR48028.1"/>
    <property type="molecule type" value="Genomic_DNA"/>
</dbReference>
<feature type="compositionally biased region" description="Basic and acidic residues" evidence="1">
    <location>
        <begin position="392"/>
        <end position="409"/>
    </location>
</feature>
<reference evidence="4" key="1">
    <citation type="submission" date="2022-10" db="EMBL/GenBank/DDBJ databases">
        <title>Genome assembly of Pristionchus species.</title>
        <authorList>
            <person name="Yoshida K."/>
            <person name="Sommer R.J."/>
        </authorList>
    </citation>
    <scope>NUCLEOTIDE SEQUENCE [LARGE SCALE GENOMIC DNA]</scope>
    <source>
        <strain evidence="4">RS5460</strain>
    </source>
</reference>
<organism evidence="3 4">
    <name type="scientific">Pristionchus mayeri</name>
    <dbReference type="NCBI Taxonomy" id="1317129"/>
    <lineage>
        <taxon>Eukaryota</taxon>
        <taxon>Metazoa</taxon>
        <taxon>Ecdysozoa</taxon>
        <taxon>Nematoda</taxon>
        <taxon>Chromadorea</taxon>
        <taxon>Rhabditida</taxon>
        <taxon>Rhabditina</taxon>
        <taxon>Diplogasteromorpha</taxon>
        <taxon>Diplogasteroidea</taxon>
        <taxon>Neodiplogasteridae</taxon>
        <taxon>Pristionchus</taxon>
    </lineage>
</organism>
<name>A0AAN5I179_9BILA</name>
<comment type="caution">
    <text evidence="3">The sequence shown here is derived from an EMBL/GenBank/DDBJ whole genome shotgun (WGS) entry which is preliminary data.</text>
</comment>
<dbReference type="AlphaFoldDB" id="A0AAN5I179"/>